<evidence type="ECO:0000256" key="3">
    <source>
        <dbReference type="ARBA" id="ARBA00023002"/>
    </source>
</evidence>
<comment type="similarity">
    <text evidence="1 6">Belongs to the carotenoid oxygenase family.</text>
</comment>
<keyword evidence="8" id="KW-1185">Reference proteome</keyword>
<dbReference type="InterPro" id="IPR004294">
    <property type="entry name" value="Carotenoid_Oase"/>
</dbReference>
<dbReference type="EC" id="1.13.11.-" evidence="6"/>
<feature type="binding site" evidence="5">
    <location>
        <position position="286"/>
    </location>
    <ligand>
        <name>Fe cation</name>
        <dbReference type="ChEBI" id="CHEBI:24875"/>
        <note>catalytic</note>
    </ligand>
</feature>
<feature type="binding site" evidence="5">
    <location>
        <position position="463"/>
    </location>
    <ligand>
        <name>Fe cation</name>
        <dbReference type="ChEBI" id="CHEBI:24875"/>
        <note>catalytic</note>
    </ligand>
</feature>
<dbReference type="FunCoup" id="C7Q1J3">
    <property type="interactions" value="8"/>
</dbReference>
<organism evidence="7 8">
    <name type="scientific">Catenulispora acidiphila (strain DSM 44928 / JCM 14897 / NBRC 102108 / NRRL B-24433 / ID139908)</name>
    <dbReference type="NCBI Taxonomy" id="479433"/>
    <lineage>
        <taxon>Bacteria</taxon>
        <taxon>Bacillati</taxon>
        <taxon>Actinomycetota</taxon>
        <taxon>Actinomycetes</taxon>
        <taxon>Catenulisporales</taxon>
        <taxon>Catenulisporaceae</taxon>
        <taxon>Catenulispora</taxon>
    </lineage>
</organism>
<evidence type="ECO:0000313" key="7">
    <source>
        <dbReference type="EMBL" id="ACU73722.1"/>
    </source>
</evidence>
<sequence length="470" mass="51993">MATDYDPGFTSLATEVEELALPVAGELPAWLSGTLFRNGPARFEGGEVPFRHWFDGQAMLHRFAIADGAVTYTNRFIDSASKRATDAGRIDYTEFATDPCQRYFSRMFTRFRSNTRDVQNANVNVAPLAEGMVALTEVPLAALFDPETLATAGIAAYRDDLQGQVTTAHPHQDPRTGDLVNYLLSFGRKSFYQVYRQAPTSMTRELVTRIPVARPGYMHSFAITENHVVLAEYPLTVNPLILLLSGKPFIDNYRWNARGTTRFLVVDTRDGSLRGEFHSEPFFAFHHINAFEDGDKLFLDICAYRDASVIDALYLDALAKEVPGDFPYPTRFEIDLTTGKVSSRRLADVTLELPRIHHGQHNGRPYRYAYGITGDSVGPVVARGLVKVDVESGQSKQWSQPRSYPGEPVFVPAPGALAEDEGVVLSVVLDGEAGTSRLVVLDAQSFQEVASATVPHAIPFGFHGLFHRGL</sequence>
<dbReference type="Pfam" id="PF03055">
    <property type="entry name" value="RPE65"/>
    <property type="match status" value="1"/>
</dbReference>
<evidence type="ECO:0000313" key="8">
    <source>
        <dbReference type="Proteomes" id="UP000000851"/>
    </source>
</evidence>
<keyword evidence="3 6" id="KW-0560">Oxidoreductase</keyword>
<keyword evidence="6" id="KW-0223">Dioxygenase</keyword>
<evidence type="ECO:0000256" key="4">
    <source>
        <dbReference type="ARBA" id="ARBA00023004"/>
    </source>
</evidence>
<evidence type="ECO:0000256" key="5">
    <source>
        <dbReference type="PIRSR" id="PIRSR604294-1"/>
    </source>
</evidence>
<accession>C7Q1J3</accession>
<evidence type="ECO:0000256" key="2">
    <source>
        <dbReference type="ARBA" id="ARBA00022723"/>
    </source>
</evidence>
<evidence type="ECO:0000256" key="1">
    <source>
        <dbReference type="ARBA" id="ARBA00006787"/>
    </source>
</evidence>
<dbReference type="HOGENOM" id="CLU_016472_1_2_11"/>
<gene>
    <name evidence="7" type="ordered locus">Caci_4862</name>
</gene>
<dbReference type="GO" id="GO:0046872">
    <property type="term" value="F:metal ion binding"/>
    <property type="evidence" value="ECO:0007669"/>
    <property type="project" value="UniProtKB-KW"/>
</dbReference>
<feature type="binding site" evidence="5">
    <location>
        <position position="219"/>
    </location>
    <ligand>
        <name>Fe cation</name>
        <dbReference type="ChEBI" id="CHEBI:24875"/>
        <note>catalytic</note>
    </ligand>
</feature>
<dbReference type="Proteomes" id="UP000000851">
    <property type="component" value="Chromosome"/>
</dbReference>
<reference evidence="7 8" key="1">
    <citation type="journal article" date="2009" name="Stand. Genomic Sci.">
        <title>Complete genome sequence of Catenulispora acidiphila type strain (ID 139908).</title>
        <authorList>
            <person name="Copeland A."/>
            <person name="Lapidus A."/>
            <person name="Glavina Del Rio T."/>
            <person name="Nolan M."/>
            <person name="Lucas S."/>
            <person name="Chen F."/>
            <person name="Tice H."/>
            <person name="Cheng J.F."/>
            <person name="Bruce D."/>
            <person name="Goodwin L."/>
            <person name="Pitluck S."/>
            <person name="Mikhailova N."/>
            <person name="Pati A."/>
            <person name="Ivanova N."/>
            <person name="Mavromatis K."/>
            <person name="Chen A."/>
            <person name="Palaniappan K."/>
            <person name="Chain P."/>
            <person name="Land M."/>
            <person name="Hauser L."/>
            <person name="Chang Y.J."/>
            <person name="Jeffries C.D."/>
            <person name="Chertkov O."/>
            <person name="Brettin T."/>
            <person name="Detter J.C."/>
            <person name="Han C."/>
            <person name="Ali Z."/>
            <person name="Tindall B.J."/>
            <person name="Goker M."/>
            <person name="Bristow J."/>
            <person name="Eisen J.A."/>
            <person name="Markowitz V."/>
            <person name="Hugenholtz P."/>
            <person name="Kyrpides N.C."/>
            <person name="Klenk H.P."/>
        </authorList>
    </citation>
    <scope>NUCLEOTIDE SEQUENCE [LARGE SCALE GENOMIC DNA]</scope>
    <source>
        <strain evidence="8">DSM 44928 / JCM 14897 / NBRC 102108 / NRRL B-24433 / ID139908</strain>
    </source>
</reference>
<proteinExistence type="inferred from homology"/>
<dbReference type="PANTHER" id="PTHR10543:SF24">
    <property type="entry name" value="CAROTENOID ISOMEROOXYGENASE"/>
    <property type="match status" value="1"/>
</dbReference>
<dbReference type="RefSeq" id="WP_015793451.1">
    <property type="nucleotide sequence ID" value="NC_013131.1"/>
</dbReference>
<dbReference type="EMBL" id="CP001700">
    <property type="protein sequence ID" value="ACU73722.1"/>
    <property type="molecule type" value="Genomic_DNA"/>
</dbReference>
<dbReference type="KEGG" id="cai:Caci_4862"/>
<protein>
    <recommendedName>
        <fullName evidence="6">Dioxygenase</fullName>
        <ecNumber evidence="6">1.13.11.-</ecNumber>
    </recommendedName>
</protein>
<evidence type="ECO:0000256" key="6">
    <source>
        <dbReference type="RuleBase" id="RU364048"/>
    </source>
</evidence>
<feature type="binding site" evidence="5">
    <location>
        <position position="169"/>
    </location>
    <ligand>
        <name>Fe cation</name>
        <dbReference type="ChEBI" id="CHEBI:24875"/>
        <note>catalytic</note>
    </ligand>
</feature>
<comment type="cofactor">
    <cofactor evidence="5 6">
        <name>Fe(2+)</name>
        <dbReference type="ChEBI" id="CHEBI:29033"/>
    </cofactor>
    <text evidence="5 6">Binds 1 Fe(2+) ion per subunit.</text>
</comment>
<dbReference type="PANTHER" id="PTHR10543">
    <property type="entry name" value="BETA-CAROTENE DIOXYGENASE"/>
    <property type="match status" value="1"/>
</dbReference>
<dbReference type="eggNOG" id="COG3670">
    <property type="taxonomic scope" value="Bacteria"/>
</dbReference>
<dbReference type="GO" id="GO:0016121">
    <property type="term" value="P:carotene catabolic process"/>
    <property type="evidence" value="ECO:0007669"/>
    <property type="project" value="TreeGrafter"/>
</dbReference>
<keyword evidence="7" id="KW-0503">Monooxygenase</keyword>
<name>C7Q1J3_CATAD</name>
<dbReference type="OrthoDB" id="6636843at2"/>
<dbReference type="AlphaFoldDB" id="C7Q1J3"/>
<dbReference type="InParanoid" id="C7Q1J3"/>
<keyword evidence="2 5" id="KW-0479">Metal-binding</keyword>
<dbReference type="GO" id="GO:0010436">
    <property type="term" value="F:carotenoid dioxygenase activity"/>
    <property type="evidence" value="ECO:0007669"/>
    <property type="project" value="TreeGrafter"/>
</dbReference>
<dbReference type="STRING" id="479433.Caci_4862"/>
<dbReference type="GO" id="GO:0004497">
    <property type="term" value="F:monooxygenase activity"/>
    <property type="evidence" value="ECO:0007669"/>
    <property type="project" value="UniProtKB-KW"/>
</dbReference>
<keyword evidence="4 5" id="KW-0408">Iron</keyword>